<dbReference type="Proteomes" id="UP001528040">
    <property type="component" value="Unassembled WGS sequence"/>
</dbReference>
<dbReference type="RefSeq" id="WP_271054237.1">
    <property type="nucleotide sequence ID" value="NZ_JAQIIO010000005.1"/>
</dbReference>
<keyword evidence="2" id="KW-1185">Reference proteome</keyword>
<dbReference type="InterPro" id="IPR027266">
    <property type="entry name" value="TrmE/GcvT-like"/>
</dbReference>
<evidence type="ECO:0000313" key="1">
    <source>
        <dbReference type="EMBL" id="MDA5094526.1"/>
    </source>
</evidence>
<dbReference type="SUPFAM" id="SSF103025">
    <property type="entry name" value="Folate-binding domain"/>
    <property type="match status" value="1"/>
</dbReference>
<organism evidence="1 2">
    <name type="scientific">Aliiroseovarius salicola</name>
    <dbReference type="NCBI Taxonomy" id="3009082"/>
    <lineage>
        <taxon>Bacteria</taxon>
        <taxon>Pseudomonadati</taxon>
        <taxon>Pseudomonadota</taxon>
        <taxon>Alphaproteobacteria</taxon>
        <taxon>Rhodobacterales</taxon>
        <taxon>Paracoccaceae</taxon>
        <taxon>Aliiroseovarius</taxon>
    </lineage>
</organism>
<evidence type="ECO:0000313" key="2">
    <source>
        <dbReference type="Proteomes" id="UP001528040"/>
    </source>
</evidence>
<gene>
    <name evidence="1" type="ORF">O2N63_10565</name>
</gene>
<reference evidence="1 2" key="1">
    <citation type="submission" date="2023-01" db="EMBL/GenBank/DDBJ databases">
        <authorList>
            <person name="Yoon J.-W."/>
        </authorList>
    </citation>
    <scope>NUCLEOTIDE SEQUENCE [LARGE SCALE GENOMIC DNA]</scope>
    <source>
        <strain evidence="1 2">KMU-50</strain>
    </source>
</reference>
<name>A0ABT4W1Y3_9RHOB</name>
<comment type="caution">
    <text evidence="1">The sequence shown here is derived from an EMBL/GenBank/DDBJ whole genome shotgun (WGS) entry which is preliminary data.</text>
</comment>
<protein>
    <submittedName>
        <fullName evidence="1">Sarcosine oxidase subunit gamma</fullName>
    </submittedName>
</protein>
<dbReference type="Gene3D" id="3.30.1360.120">
    <property type="entry name" value="Probable tRNA modification gtpase trme, domain 1"/>
    <property type="match status" value="1"/>
</dbReference>
<dbReference type="EMBL" id="JAQIIO010000005">
    <property type="protein sequence ID" value="MDA5094526.1"/>
    <property type="molecule type" value="Genomic_DNA"/>
</dbReference>
<accession>A0ABT4W1Y3</accession>
<proteinExistence type="predicted"/>
<dbReference type="Gene3D" id="3.30.70.1520">
    <property type="entry name" value="Heterotetrameric sarcosine oxidase"/>
    <property type="match status" value="1"/>
</dbReference>
<sequence>MHKLKPITPLGADASREDQIGTITITEVVNMALASVAARLGQEKALHAALLEAVSLTLPDVGKSTETSEFTALWTGPDQWMIVADHDQHELLATELKQMVGTSASVVEQTDGWCRFDVSGERLGDLFERLSNVPVRRMNTGDVIRGTVEHLGAFLWRLEDARMAVIAPRSSAASLHHALKAAATSIS</sequence>